<feature type="transmembrane region" description="Helical" evidence="1">
    <location>
        <begin position="17"/>
        <end position="41"/>
    </location>
</feature>
<keyword evidence="1" id="KW-1133">Transmembrane helix</keyword>
<feature type="transmembrane region" description="Helical" evidence="1">
    <location>
        <begin position="84"/>
        <end position="101"/>
    </location>
</feature>
<name>A0A0F6W8V2_9BACT</name>
<proteinExistence type="predicted"/>
<accession>A0A0F6W8V2</accession>
<keyword evidence="1" id="KW-0812">Transmembrane</keyword>
<evidence type="ECO:0000313" key="3">
    <source>
        <dbReference type="Proteomes" id="UP000034883"/>
    </source>
</evidence>
<evidence type="ECO:0000313" key="2">
    <source>
        <dbReference type="EMBL" id="AKF10361.1"/>
    </source>
</evidence>
<dbReference type="KEGG" id="samy:DB32_007510"/>
<reference evidence="2 3" key="1">
    <citation type="submission" date="2015-03" db="EMBL/GenBank/DDBJ databases">
        <title>Genome assembly of Sandaracinus amylolyticus DSM 53668.</title>
        <authorList>
            <person name="Sharma G."/>
            <person name="Subramanian S."/>
        </authorList>
    </citation>
    <scope>NUCLEOTIDE SEQUENCE [LARGE SCALE GENOMIC DNA]</scope>
    <source>
        <strain evidence="2 3">DSM 53668</strain>
    </source>
</reference>
<dbReference type="STRING" id="927083.DB32_007510"/>
<dbReference type="OrthoDB" id="343256at2"/>
<dbReference type="Proteomes" id="UP000034883">
    <property type="component" value="Chromosome"/>
</dbReference>
<dbReference type="RefSeq" id="WP_053237332.1">
    <property type="nucleotide sequence ID" value="NZ_CP011125.1"/>
</dbReference>
<keyword evidence="3" id="KW-1185">Reference proteome</keyword>
<gene>
    <name evidence="2" type="ORF">DB32_007510</name>
</gene>
<organism evidence="2 3">
    <name type="scientific">Sandaracinus amylolyticus</name>
    <dbReference type="NCBI Taxonomy" id="927083"/>
    <lineage>
        <taxon>Bacteria</taxon>
        <taxon>Pseudomonadati</taxon>
        <taxon>Myxococcota</taxon>
        <taxon>Polyangia</taxon>
        <taxon>Polyangiales</taxon>
        <taxon>Sandaracinaceae</taxon>
        <taxon>Sandaracinus</taxon>
    </lineage>
</organism>
<evidence type="ECO:0000256" key="1">
    <source>
        <dbReference type="SAM" id="Phobius"/>
    </source>
</evidence>
<keyword evidence="1" id="KW-0472">Membrane</keyword>
<dbReference type="EMBL" id="CP011125">
    <property type="protein sequence ID" value="AKF10361.1"/>
    <property type="molecule type" value="Genomic_DNA"/>
</dbReference>
<sequence length="137" mass="13838">MSTSLTLVPSALRSTRAVLAGALVVAVVSTAIDMVLHATGIYPPLGQPMAEPLFVLALGYRVVVSVAGGWLTARLAPARPMTHVGVLGAIGLLAGTVGAIATWDAGPEFGPKWYGVAVAATALPSVWLGGLLRGARA</sequence>
<feature type="transmembrane region" description="Helical" evidence="1">
    <location>
        <begin position="53"/>
        <end position="72"/>
    </location>
</feature>
<feature type="transmembrane region" description="Helical" evidence="1">
    <location>
        <begin position="113"/>
        <end position="132"/>
    </location>
</feature>
<dbReference type="AlphaFoldDB" id="A0A0F6W8V2"/>
<protein>
    <submittedName>
        <fullName evidence="2">Uncharacterized protein</fullName>
    </submittedName>
</protein>